<organism evidence="1 2">
    <name type="scientific">Nephila pilipes</name>
    <name type="common">Giant wood spider</name>
    <name type="synonym">Nephila maculata</name>
    <dbReference type="NCBI Taxonomy" id="299642"/>
    <lineage>
        <taxon>Eukaryota</taxon>
        <taxon>Metazoa</taxon>
        <taxon>Ecdysozoa</taxon>
        <taxon>Arthropoda</taxon>
        <taxon>Chelicerata</taxon>
        <taxon>Arachnida</taxon>
        <taxon>Araneae</taxon>
        <taxon>Araneomorphae</taxon>
        <taxon>Entelegynae</taxon>
        <taxon>Araneoidea</taxon>
        <taxon>Nephilidae</taxon>
        <taxon>Nephila</taxon>
    </lineage>
</organism>
<name>A0A8X6UEW5_NEPPI</name>
<comment type="caution">
    <text evidence="1">The sequence shown here is derived from an EMBL/GenBank/DDBJ whole genome shotgun (WGS) entry which is preliminary data.</text>
</comment>
<evidence type="ECO:0000313" key="1">
    <source>
        <dbReference type="EMBL" id="GFU03368.1"/>
    </source>
</evidence>
<accession>A0A8X6UEW5</accession>
<gene>
    <name evidence="1" type="ORF">NPIL_394641</name>
</gene>
<protein>
    <submittedName>
        <fullName evidence="1">Uncharacterized protein</fullName>
    </submittedName>
</protein>
<evidence type="ECO:0000313" key="2">
    <source>
        <dbReference type="Proteomes" id="UP000887013"/>
    </source>
</evidence>
<keyword evidence="2" id="KW-1185">Reference proteome</keyword>
<dbReference type="Proteomes" id="UP000887013">
    <property type="component" value="Unassembled WGS sequence"/>
</dbReference>
<sequence length="125" mass="14628">MKALTQEKQFNTDSFNTKRQEISPSADFLRKIKARVMRTDQTAPGAITIFSEADENYLKKLAGVSGKNCKYYIFDKKYHNKILHSDKRDLRRFGNSSLQKLWLYRGTHLLLSQWVESFMSSLKKT</sequence>
<dbReference type="AlphaFoldDB" id="A0A8X6UEW5"/>
<dbReference type="EMBL" id="BMAW01076841">
    <property type="protein sequence ID" value="GFU03368.1"/>
    <property type="molecule type" value="Genomic_DNA"/>
</dbReference>
<proteinExistence type="predicted"/>
<reference evidence="1" key="1">
    <citation type="submission" date="2020-08" db="EMBL/GenBank/DDBJ databases">
        <title>Multicomponent nature underlies the extraordinary mechanical properties of spider dragline silk.</title>
        <authorList>
            <person name="Kono N."/>
            <person name="Nakamura H."/>
            <person name="Mori M."/>
            <person name="Yoshida Y."/>
            <person name="Ohtoshi R."/>
            <person name="Malay A.D."/>
            <person name="Moran D.A.P."/>
            <person name="Tomita M."/>
            <person name="Numata K."/>
            <person name="Arakawa K."/>
        </authorList>
    </citation>
    <scope>NUCLEOTIDE SEQUENCE</scope>
</reference>